<dbReference type="KEGG" id="cmb:CSW64_06410"/>
<evidence type="ECO:0000313" key="4">
    <source>
        <dbReference type="EMBL" id="ATQ42075.1"/>
    </source>
</evidence>
<protein>
    <submittedName>
        <fullName evidence="4">Epimerase</fullName>
    </submittedName>
</protein>
<dbReference type="EMBL" id="CP024201">
    <property type="protein sequence ID" value="ATQ42075.1"/>
    <property type="molecule type" value="Genomic_DNA"/>
</dbReference>
<dbReference type="RefSeq" id="WP_099621331.1">
    <property type="nucleotide sequence ID" value="NZ_CP024201.1"/>
</dbReference>
<organism evidence="4 5">
    <name type="scientific">Caulobacter mirabilis</name>
    <dbReference type="NCBI Taxonomy" id="69666"/>
    <lineage>
        <taxon>Bacteria</taxon>
        <taxon>Pseudomonadati</taxon>
        <taxon>Pseudomonadota</taxon>
        <taxon>Alphaproteobacteria</taxon>
        <taxon>Caulobacterales</taxon>
        <taxon>Caulobacteraceae</taxon>
        <taxon>Caulobacter</taxon>
    </lineage>
</organism>
<dbReference type="InterPro" id="IPR036291">
    <property type="entry name" value="NAD(P)-bd_dom_sf"/>
</dbReference>
<evidence type="ECO:0000256" key="1">
    <source>
        <dbReference type="ARBA" id="ARBA00023002"/>
    </source>
</evidence>
<proteinExistence type="inferred from homology"/>
<evidence type="ECO:0000259" key="3">
    <source>
        <dbReference type="Pfam" id="PF01370"/>
    </source>
</evidence>
<reference evidence="4 5" key="1">
    <citation type="submission" date="2017-10" db="EMBL/GenBank/DDBJ databases">
        <title>Genome sequence of Caulobacter mirabilis FWC38.</title>
        <authorList>
            <person name="Fiebig A."/>
            <person name="Crosson S."/>
        </authorList>
    </citation>
    <scope>NUCLEOTIDE SEQUENCE [LARGE SCALE GENOMIC DNA]</scope>
    <source>
        <strain evidence="4 5">FWC 38</strain>
    </source>
</reference>
<dbReference type="PANTHER" id="PTHR10366">
    <property type="entry name" value="NAD DEPENDENT EPIMERASE/DEHYDRATASE"/>
    <property type="match status" value="1"/>
</dbReference>
<dbReference type="GO" id="GO:0016616">
    <property type="term" value="F:oxidoreductase activity, acting on the CH-OH group of donors, NAD or NADP as acceptor"/>
    <property type="evidence" value="ECO:0007669"/>
    <property type="project" value="TreeGrafter"/>
</dbReference>
<gene>
    <name evidence="4" type="ORF">CSW64_06410</name>
</gene>
<dbReference type="Pfam" id="PF01370">
    <property type="entry name" value="Epimerase"/>
    <property type="match status" value="1"/>
</dbReference>
<dbReference type="OrthoDB" id="9778052at2"/>
<feature type="domain" description="NAD-dependent epimerase/dehydratase" evidence="3">
    <location>
        <begin position="5"/>
        <end position="238"/>
    </location>
</feature>
<dbReference type="Proteomes" id="UP000228945">
    <property type="component" value="Chromosome"/>
</dbReference>
<dbReference type="PANTHER" id="PTHR10366:SF564">
    <property type="entry name" value="STEROL-4-ALPHA-CARBOXYLATE 3-DEHYDROGENASE, DECARBOXYLATING"/>
    <property type="match status" value="1"/>
</dbReference>
<accession>A0A2D2AVS3</accession>
<dbReference type="Gene3D" id="3.40.50.720">
    <property type="entry name" value="NAD(P)-binding Rossmann-like Domain"/>
    <property type="match status" value="1"/>
</dbReference>
<evidence type="ECO:0000313" key="5">
    <source>
        <dbReference type="Proteomes" id="UP000228945"/>
    </source>
</evidence>
<name>A0A2D2AVS3_9CAUL</name>
<keyword evidence="5" id="KW-1185">Reference proteome</keyword>
<dbReference type="SUPFAM" id="SSF51735">
    <property type="entry name" value="NAD(P)-binding Rossmann-fold domains"/>
    <property type="match status" value="1"/>
</dbReference>
<evidence type="ECO:0000256" key="2">
    <source>
        <dbReference type="ARBA" id="ARBA00023445"/>
    </source>
</evidence>
<dbReference type="InterPro" id="IPR001509">
    <property type="entry name" value="Epimerase_deHydtase"/>
</dbReference>
<dbReference type="FunFam" id="3.40.50.720:FF:000336">
    <property type="entry name" value="Aldehyde reductase"/>
    <property type="match status" value="1"/>
</dbReference>
<dbReference type="InterPro" id="IPR050425">
    <property type="entry name" value="NAD(P)_dehydrat-like"/>
</dbReference>
<comment type="similarity">
    <text evidence="2">Belongs to the NAD(P)-dependent epimerase/dehydratase family. Dihydroflavonol-4-reductase subfamily.</text>
</comment>
<dbReference type="AlphaFoldDB" id="A0A2D2AVS3"/>
<sequence length="333" mass="34977">MAETVLVTGGSGYIGGWCVKLLLERGYAVRTTLRSASGEAELRETVDAGDTDRLTVFQADLTADAGWAQAMAGVDYVLHVASPLGGGAPDADLITPARDGALRVLKAAVAAGVKRVVMTSAAATARAPRDSGVVSDETVWADAADPQFDAYRRSKLLAERNAWDLMAREGGATTLTTILPTAVFGPPLSARNLGSVGIINGVLKGRPPRLPRLGFWIVDVRDLADLHIRAMTAPEAAGQRFIAAGEFLWMTEIAAALRAGLPPADAAKVPTGGMPDWLFRLASVVTPQLKFFTPDLGRKQAIDPGKARRQLGFAPRPAAETVVDTGRSLVGAS</sequence>
<keyword evidence="1" id="KW-0560">Oxidoreductase</keyword>